<dbReference type="Pfam" id="PF09684">
    <property type="entry name" value="Tail_P2_I"/>
    <property type="match status" value="1"/>
</dbReference>
<dbReference type="NCBIfam" id="TIGR02242">
    <property type="entry name" value="tail_TIGR02242"/>
    <property type="match status" value="1"/>
</dbReference>
<proteinExistence type="predicted"/>
<protein>
    <recommendedName>
        <fullName evidence="4">Phage tail protein</fullName>
    </recommendedName>
</protein>
<name>A0A6C7EDC7_ILUCY</name>
<dbReference type="InterPro" id="IPR011748">
    <property type="entry name" value="Unchr_phage_tail-like"/>
</dbReference>
<sequence>MRRDDWLLWQLPVGMTDDDFFVRFVTIFQRLADTVLDQVDTLEHMFDPTVAPDNMVRQMAEWFGVDWVDSSLDDRLQREIVMGYSELIQWRGTKIGVRKLLKLLTGGPVEVQDSGGVFAKEEAPGGPPHVRLDVQNAGWNKVDDLIRIVRAELPATVTFDLWIGAEQVWPRADVQANRTGHRPESLAASSAHPAGAVEASGAMSLPHDSTTLRPGADGMTLGGTTSSETGDVLPAPRPPDGNDDQGGTDG</sequence>
<evidence type="ECO:0000256" key="1">
    <source>
        <dbReference type="SAM" id="MobiDB-lite"/>
    </source>
</evidence>
<dbReference type="RefSeq" id="WP_015441875.1">
    <property type="nucleotide sequence ID" value="NC_020520.1"/>
</dbReference>
<gene>
    <name evidence="2" type="ORF">YM304_23140</name>
</gene>
<organism evidence="2 3">
    <name type="scientific">Ilumatobacter coccineus (strain NBRC 103263 / KCTC 29153 / YM16-304)</name>
    <dbReference type="NCBI Taxonomy" id="1313172"/>
    <lineage>
        <taxon>Bacteria</taxon>
        <taxon>Bacillati</taxon>
        <taxon>Actinomycetota</taxon>
        <taxon>Acidimicrobiia</taxon>
        <taxon>Acidimicrobiales</taxon>
        <taxon>Ilumatobacteraceae</taxon>
        <taxon>Ilumatobacter</taxon>
    </lineage>
</organism>
<evidence type="ECO:0008006" key="4">
    <source>
        <dbReference type="Google" id="ProtNLM"/>
    </source>
</evidence>
<reference evidence="2 3" key="1">
    <citation type="journal article" date="2013" name="Int. J. Syst. Evol. Microbiol.">
        <title>Ilumatobacter nonamiense sp. nov. and Ilumatobacter coccineum sp. nov., isolated from seashore sand.</title>
        <authorList>
            <person name="Matsumoto A."/>
            <person name="Kasai H."/>
            <person name="Matsuo Y."/>
            <person name="Shizuri Y."/>
            <person name="Ichikawa N."/>
            <person name="Fujita N."/>
            <person name="Omura S."/>
            <person name="Takahashi Y."/>
        </authorList>
    </citation>
    <scope>NUCLEOTIDE SEQUENCE [LARGE SCALE GENOMIC DNA]</scope>
    <source>
        <strain evidence="3">NBRC 103263 / KCTC 29153 / YM16-304</strain>
    </source>
</reference>
<feature type="region of interest" description="Disordered" evidence="1">
    <location>
        <begin position="203"/>
        <end position="250"/>
    </location>
</feature>
<dbReference type="AlphaFoldDB" id="A0A6C7EDC7"/>
<dbReference type="Proteomes" id="UP000011863">
    <property type="component" value="Chromosome"/>
</dbReference>
<dbReference type="OrthoDB" id="5186682at2"/>
<dbReference type="InterPro" id="IPR006521">
    <property type="entry name" value="Tail_protein_I"/>
</dbReference>
<dbReference type="KEGG" id="aym:YM304_23140"/>
<evidence type="ECO:0000313" key="2">
    <source>
        <dbReference type="EMBL" id="BAN02628.1"/>
    </source>
</evidence>
<evidence type="ECO:0000313" key="3">
    <source>
        <dbReference type="Proteomes" id="UP000011863"/>
    </source>
</evidence>
<keyword evidence="3" id="KW-1185">Reference proteome</keyword>
<dbReference type="EMBL" id="AP012057">
    <property type="protein sequence ID" value="BAN02628.1"/>
    <property type="molecule type" value="Genomic_DNA"/>
</dbReference>
<accession>A0A6C7EDC7</accession>